<evidence type="ECO:0000256" key="1">
    <source>
        <dbReference type="ARBA" id="ARBA00022679"/>
    </source>
</evidence>
<proteinExistence type="predicted"/>
<feature type="transmembrane region" description="Helical" evidence="4">
    <location>
        <begin position="12"/>
        <end position="28"/>
    </location>
</feature>
<keyword evidence="4" id="KW-0812">Transmembrane</keyword>
<protein>
    <submittedName>
        <fullName evidence="6">Signal transduction histidine kinase</fullName>
        <ecNumber evidence="6">2.7.13.3</ecNumber>
    </submittedName>
</protein>
<dbReference type="GO" id="GO:0000155">
    <property type="term" value="F:phosphorelay sensor kinase activity"/>
    <property type="evidence" value="ECO:0007669"/>
    <property type="project" value="InterPro"/>
</dbReference>
<dbReference type="GO" id="GO:0046983">
    <property type="term" value="F:protein dimerization activity"/>
    <property type="evidence" value="ECO:0007669"/>
    <property type="project" value="InterPro"/>
</dbReference>
<evidence type="ECO:0000259" key="5">
    <source>
        <dbReference type="Pfam" id="PF07730"/>
    </source>
</evidence>
<sequence length="372" mass="40402">MMKPGSRFSMEAAAYAGIWLPFLAVAMWETTARLPLPTMVYTVVVFLLFSASYFFACGAIGVYPAHWRRSWQITLYAVILFGLILCVLPVVGVAAVSFTPFMTAYFSFNLKPRIAGLCVALTSALATVFAVLAKPEYIEYFLLITVVLPGLIFGLALVDIWSANKRELTAELQLVHQREAIARDVHDVLGHTLTVINLKAELAARSVDVDPARARDEMQEIAQLSRTGLAEVRSTVTRMRQPDFAGELLAFRRALDTANINLTVHDAASPLEPVAATVFSWALREAGTNIVRHSQATAVTVDITPNRLVITDDGIGFCVPDAIMGGGLFALEQRVVESGGTFAMTSRPGATRLEVAFATATERQVDDADSGS</sequence>
<dbReference type="Pfam" id="PF07730">
    <property type="entry name" value="HisKA_3"/>
    <property type="match status" value="1"/>
</dbReference>
<dbReference type="STRING" id="571915.CMUST_05850"/>
<dbReference type="Proteomes" id="UP000035199">
    <property type="component" value="Chromosome"/>
</dbReference>
<reference evidence="7" key="2">
    <citation type="submission" date="2015-05" db="EMBL/GenBank/DDBJ databases">
        <title>Complete genome sequence of Corynebacterium mustelae DSM 45274, isolated from various tissues of a male ferret with lethal sepsis.</title>
        <authorList>
            <person name="Ruckert C."/>
            <person name="Albersmeier A."/>
            <person name="Winkler A."/>
            <person name="Tauch A."/>
        </authorList>
    </citation>
    <scope>NUCLEOTIDE SEQUENCE [LARGE SCALE GENOMIC DNA]</scope>
    <source>
        <strain evidence="7">DSM 45274</strain>
    </source>
</reference>
<keyword evidence="4" id="KW-1133">Transmembrane helix</keyword>
<keyword evidence="7" id="KW-1185">Reference proteome</keyword>
<name>A0A0G3GWE7_9CORY</name>
<reference evidence="6 7" key="1">
    <citation type="journal article" date="2015" name="Genome Announc.">
        <title>Complete Genome Sequence of the Type Strain Corynebacterium mustelae DSM 45274, Isolated from Various Tissues of a Male Ferret with Lethal Sepsis.</title>
        <authorList>
            <person name="Ruckert C."/>
            <person name="Eimer J."/>
            <person name="Winkler A."/>
            <person name="Tauch A."/>
        </authorList>
    </citation>
    <scope>NUCLEOTIDE SEQUENCE [LARGE SCALE GENOMIC DNA]</scope>
    <source>
        <strain evidence="6 7">DSM 45274</strain>
    </source>
</reference>
<accession>A0A0G3GWE7</accession>
<dbReference type="InterPro" id="IPR050482">
    <property type="entry name" value="Sensor_HK_TwoCompSys"/>
</dbReference>
<evidence type="ECO:0000313" key="7">
    <source>
        <dbReference type="Proteomes" id="UP000035199"/>
    </source>
</evidence>
<evidence type="ECO:0000256" key="2">
    <source>
        <dbReference type="ARBA" id="ARBA00022777"/>
    </source>
</evidence>
<dbReference type="Gene3D" id="1.20.5.1930">
    <property type="match status" value="1"/>
</dbReference>
<keyword evidence="1 6" id="KW-0808">Transferase</keyword>
<dbReference type="PANTHER" id="PTHR24421">
    <property type="entry name" value="NITRATE/NITRITE SENSOR PROTEIN NARX-RELATED"/>
    <property type="match status" value="1"/>
</dbReference>
<feature type="transmembrane region" description="Helical" evidence="4">
    <location>
        <begin position="114"/>
        <end position="133"/>
    </location>
</feature>
<keyword evidence="2 6" id="KW-0418">Kinase</keyword>
<dbReference type="PANTHER" id="PTHR24421:SF63">
    <property type="entry name" value="SENSOR HISTIDINE KINASE DESK"/>
    <property type="match status" value="1"/>
</dbReference>
<evidence type="ECO:0000256" key="3">
    <source>
        <dbReference type="ARBA" id="ARBA00023012"/>
    </source>
</evidence>
<dbReference type="RefSeq" id="WP_052844553.1">
    <property type="nucleotide sequence ID" value="NZ_CP011542.1"/>
</dbReference>
<feature type="transmembrane region" description="Helical" evidence="4">
    <location>
        <begin position="40"/>
        <end position="63"/>
    </location>
</feature>
<keyword evidence="3" id="KW-0902">Two-component regulatory system</keyword>
<feature type="transmembrane region" description="Helical" evidence="4">
    <location>
        <begin position="140"/>
        <end position="161"/>
    </location>
</feature>
<dbReference type="Gene3D" id="3.30.565.10">
    <property type="entry name" value="Histidine kinase-like ATPase, C-terminal domain"/>
    <property type="match status" value="1"/>
</dbReference>
<dbReference type="GO" id="GO:0016020">
    <property type="term" value="C:membrane"/>
    <property type="evidence" value="ECO:0007669"/>
    <property type="project" value="InterPro"/>
</dbReference>
<dbReference type="SUPFAM" id="SSF55874">
    <property type="entry name" value="ATPase domain of HSP90 chaperone/DNA topoisomerase II/histidine kinase"/>
    <property type="match status" value="1"/>
</dbReference>
<evidence type="ECO:0000313" key="6">
    <source>
        <dbReference type="EMBL" id="AKK05506.1"/>
    </source>
</evidence>
<evidence type="ECO:0000256" key="4">
    <source>
        <dbReference type="SAM" id="Phobius"/>
    </source>
</evidence>
<dbReference type="EMBL" id="CP011542">
    <property type="protein sequence ID" value="AKK05506.1"/>
    <property type="molecule type" value="Genomic_DNA"/>
</dbReference>
<organism evidence="6 7">
    <name type="scientific">Corynebacterium mustelae</name>
    <dbReference type="NCBI Taxonomy" id="571915"/>
    <lineage>
        <taxon>Bacteria</taxon>
        <taxon>Bacillati</taxon>
        <taxon>Actinomycetota</taxon>
        <taxon>Actinomycetes</taxon>
        <taxon>Mycobacteriales</taxon>
        <taxon>Corynebacteriaceae</taxon>
        <taxon>Corynebacterium</taxon>
    </lineage>
</organism>
<dbReference type="EC" id="2.7.13.3" evidence="6"/>
<dbReference type="InterPro" id="IPR036890">
    <property type="entry name" value="HATPase_C_sf"/>
</dbReference>
<gene>
    <name evidence="6" type="ORF">CMUST_05850</name>
</gene>
<feature type="transmembrane region" description="Helical" evidence="4">
    <location>
        <begin position="75"/>
        <end position="108"/>
    </location>
</feature>
<keyword evidence="4" id="KW-0472">Membrane</keyword>
<dbReference type="PATRIC" id="fig|571915.4.peg.1244"/>
<dbReference type="InterPro" id="IPR011712">
    <property type="entry name" value="Sig_transdc_His_kin_sub3_dim/P"/>
</dbReference>
<dbReference type="KEGG" id="cmv:CMUST_05850"/>
<dbReference type="AlphaFoldDB" id="A0A0G3GWE7"/>
<feature type="domain" description="Signal transduction histidine kinase subgroup 3 dimerisation and phosphoacceptor" evidence="5">
    <location>
        <begin position="178"/>
        <end position="242"/>
    </location>
</feature>